<accession>A0A8J5XL25</accession>
<proteinExistence type="predicted"/>
<feature type="transmembrane region" description="Helical" evidence="1">
    <location>
        <begin position="339"/>
        <end position="361"/>
    </location>
</feature>
<dbReference type="AlphaFoldDB" id="A0A8J5XL25"/>
<reference evidence="2" key="1">
    <citation type="submission" date="2021-05" db="EMBL/GenBank/DDBJ databases">
        <title>The genome of the haptophyte Pavlova lutheri (Diacronema luteri, Pavlovales) - a model for lipid biosynthesis in eukaryotic algae.</title>
        <authorList>
            <person name="Hulatt C.J."/>
            <person name="Posewitz M.C."/>
        </authorList>
    </citation>
    <scope>NUCLEOTIDE SEQUENCE</scope>
    <source>
        <strain evidence="2">NIVA-4/92</strain>
    </source>
</reference>
<keyword evidence="1" id="KW-0472">Membrane</keyword>
<feature type="transmembrane region" description="Helical" evidence="1">
    <location>
        <begin position="178"/>
        <end position="198"/>
    </location>
</feature>
<dbReference type="EMBL" id="JAGTXO010000020">
    <property type="protein sequence ID" value="KAG8462559.1"/>
    <property type="molecule type" value="Genomic_DNA"/>
</dbReference>
<feature type="transmembrane region" description="Helical" evidence="1">
    <location>
        <begin position="264"/>
        <end position="282"/>
    </location>
</feature>
<dbReference type="Proteomes" id="UP000751190">
    <property type="component" value="Unassembled WGS sequence"/>
</dbReference>
<evidence type="ECO:0000313" key="2">
    <source>
        <dbReference type="EMBL" id="KAG8462559.1"/>
    </source>
</evidence>
<name>A0A8J5XL25_DIALT</name>
<feature type="transmembrane region" description="Helical" evidence="1">
    <location>
        <begin position="142"/>
        <end position="166"/>
    </location>
</feature>
<organism evidence="2 3">
    <name type="scientific">Diacronema lutheri</name>
    <name type="common">Unicellular marine alga</name>
    <name type="synonym">Monochrysis lutheri</name>
    <dbReference type="NCBI Taxonomy" id="2081491"/>
    <lineage>
        <taxon>Eukaryota</taxon>
        <taxon>Haptista</taxon>
        <taxon>Haptophyta</taxon>
        <taxon>Pavlovophyceae</taxon>
        <taxon>Pavlovales</taxon>
        <taxon>Pavlovaceae</taxon>
        <taxon>Diacronema</taxon>
    </lineage>
</organism>
<evidence type="ECO:0000256" key="1">
    <source>
        <dbReference type="SAM" id="Phobius"/>
    </source>
</evidence>
<comment type="caution">
    <text evidence="2">The sequence shown here is derived from an EMBL/GenBank/DDBJ whole genome shotgun (WGS) entry which is preliminary data.</text>
</comment>
<protein>
    <submittedName>
        <fullName evidence="2">Uncharacterized protein</fullName>
    </submittedName>
</protein>
<evidence type="ECO:0000313" key="3">
    <source>
        <dbReference type="Proteomes" id="UP000751190"/>
    </source>
</evidence>
<keyword evidence="3" id="KW-1185">Reference proteome</keyword>
<keyword evidence="1" id="KW-1133">Transmembrane helix</keyword>
<gene>
    <name evidence="2" type="ORF">KFE25_010384</name>
</gene>
<feature type="transmembrane region" description="Helical" evidence="1">
    <location>
        <begin position="210"/>
        <end position="232"/>
    </location>
</feature>
<sequence>MTVLPVSKQLFPQSALFEHRGVQHLLVLEARHTIRPSPVVNLLRETYHEVVLLTMAQRDARVASPDRKIKASIASGAFSSASSAWAGSRSHLHRLGHAIFALGPDADMSGRSRASVPVLSRDEIVALLADALMLAGGRQRTITAATLAIGFSLVVASFVAFAAAALVPDWLTLVELEIAKTAAGWSSLTGAAFVLLSLSPTARHRERVQYVAMSFGAFLGTAWALLGDVALLRTLVAPGFAPDWAVIDPPNTRFFVAYQIAQELLYIATWCVGSFALVALAIASRCTRRVSTRLLLTASWAHLGGASLFLALNRAVTVPLEAVAGVWVYADAKTSRPLLVLNLVASVFLLAQAIATQFVGIRHRLVRLIARVCCSASGAEASLAPLLGFGSRYGERAPDDVCAEAERAFRPCTLTPNILAQIATNGLGAHFNDLRMQSMSNTRGVRLRRPFLWSR</sequence>
<keyword evidence="1" id="KW-0812">Transmembrane</keyword>